<dbReference type="EMBL" id="NOXU01000026">
    <property type="protein sequence ID" value="OYQ35254.1"/>
    <property type="molecule type" value="Genomic_DNA"/>
</dbReference>
<name>A0A255Z2V6_9PROT</name>
<protein>
    <submittedName>
        <fullName evidence="1">Uncharacterized protein</fullName>
    </submittedName>
</protein>
<dbReference type="AlphaFoldDB" id="A0A255Z2V6"/>
<evidence type="ECO:0000313" key="1">
    <source>
        <dbReference type="EMBL" id="OYQ35254.1"/>
    </source>
</evidence>
<comment type="caution">
    <text evidence="1">The sequence shown here is derived from an EMBL/GenBank/DDBJ whole genome shotgun (WGS) entry which is preliminary data.</text>
</comment>
<evidence type="ECO:0000313" key="2">
    <source>
        <dbReference type="Proteomes" id="UP000216998"/>
    </source>
</evidence>
<gene>
    <name evidence="1" type="ORF">CHU95_08490</name>
</gene>
<keyword evidence="2" id="KW-1185">Reference proteome</keyword>
<accession>A0A255Z2V6</accession>
<organism evidence="1 2">
    <name type="scientific">Niveispirillum lacus</name>
    <dbReference type="NCBI Taxonomy" id="1981099"/>
    <lineage>
        <taxon>Bacteria</taxon>
        <taxon>Pseudomonadati</taxon>
        <taxon>Pseudomonadota</taxon>
        <taxon>Alphaproteobacteria</taxon>
        <taxon>Rhodospirillales</taxon>
        <taxon>Azospirillaceae</taxon>
        <taxon>Niveispirillum</taxon>
    </lineage>
</organism>
<dbReference type="Proteomes" id="UP000216998">
    <property type="component" value="Unassembled WGS sequence"/>
</dbReference>
<proteinExistence type="predicted"/>
<sequence length="59" mass="6811">MAGRIQGIQRVEFLGWKEGAVDIAMRLLTFLPVQGRQWAWGHGRRVINQFLAIYAEARQ</sequence>
<reference evidence="1 2" key="1">
    <citation type="submission" date="2017-07" db="EMBL/GenBank/DDBJ databases">
        <title>Niveispirillum cyanobacteriorum sp. nov., isolated from cyanobacterial aggregates in a eutrophic lake.</title>
        <authorList>
            <person name="Cai H."/>
        </authorList>
    </citation>
    <scope>NUCLEOTIDE SEQUENCE [LARGE SCALE GENOMIC DNA]</scope>
    <source>
        <strain evidence="2">TH1-14</strain>
    </source>
</reference>